<accession>A0ABM4K8R5</accession>
<protein>
    <submittedName>
        <fullName evidence="2">Guanine nucleotide-binding protein G(I)/G(S)/G(O) subunit gamma-4 isoform X1</fullName>
    </submittedName>
</protein>
<reference evidence="1" key="1">
    <citation type="submission" date="2025-05" db="UniProtKB">
        <authorList>
            <consortium name="RefSeq"/>
        </authorList>
    </citation>
    <scope>NUCLEOTIDE SEQUENCE [LARGE SCALE GENOMIC DNA]</scope>
</reference>
<dbReference type="RefSeq" id="XP_070424585.1">
    <property type="nucleotide sequence ID" value="XM_070568484.1"/>
</dbReference>
<reference evidence="2" key="2">
    <citation type="submission" date="2025-08" db="UniProtKB">
        <authorList>
            <consortium name="RefSeq"/>
        </authorList>
    </citation>
    <scope>IDENTIFICATION</scope>
    <source>
        <tissue evidence="2">Blood</tissue>
    </source>
</reference>
<keyword evidence="1" id="KW-1185">Reference proteome</keyword>
<name>A0ABM4K8R5_EQUPR</name>
<evidence type="ECO:0000313" key="1">
    <source>
        <dbReference type="Proteomes" id="UP001652662"/>
    </source>
</evidence>
<sequence length="126" mass="13497">MSRRGFPRGTVSALHEHWEFVPAFLVAARTEAAGRPVSVPSVGRARQSLHFPLLSNVSVNLRRVSGDNAPGIFTGDPRSRSPASASPLKTVDCCCRQPVPFPGLSLCCLLAARGDVTLGRMAENTR</sequence>
<organism evidence="1 2">
    <name type="scientific">Equus przewalskii</name>
    <name type="common">Przewalski's horse</name>
    <name type="synonym">Equus caballus przewalskii</name>
    <dbReference type="NCBI Taxonomy" id="9798"/>
    <lineage>
        <taxon>Eukaryota</taxon>
        <taxon>Metazoa</taxon>
        <taxon>Chordata</taxon>
        <taxon>Craniata</taxon>
        <taxon>Vertebrata</taxon>
        <taxon>Euteleostomi</taxon>
        <taxon>Mammalia</taxon>
        <taxon>Eutheria</taxon>
        <taxon>Laurasiatheria</taxon>
        <taxon>Perissodactyla</taxon>
        <taxon>Equidae</taxon>
        <taxon>Equus</taxon>
    </lineage>
</organism>
<evidence type="ECO:0000313" key="2">
    <source>
        <dbReference type="RefSeq" id="XP_070424585.1"/>
    </source>
</evidence>
<proteinExistence type="predicted"/>
<dbReference type="Proteomes" id="UP001652662">
    <property type="component" value="Chromosome 1"/>
</dbReference>
<gene>
    <name evidence="2" type="primary">GNG4</name>
</gene>
<dbReference type="GeneID" id="103547680"/>